<dbReference type="InterPro" id="IPR036388">
    <property type="entry name" value="WH-like_DNA-bd_sf"/>
</dbReference>
<dbReference type="PIRSF" id="PIRSF026546">
    <property type="entry name" value="UCP026546_CBS_YqzB"/>
    <property type="match status" value="1"/>
</dbReference>
<dbReference type="Gene3D" id="1.10.10.10">
    <property type="entry name" value="Winged helix-like DNA-binding domain superfamily/Winged helix DNA-binding domain"/>
    <property type="match status" value="1"/>
</dbReference>
<proteinExistence type="predicted"/>
<dbReference type="PANTHER" id="PTHR48108">
    <property type="entry name" value="CBS DOMAIN-CONTAINING PROTEIN CBSX2, CHLOROPLASTIC"/>
    <property type="match status" value="1"/>
</dbReference>
<reference evidence="4 5" key="1">
    <citation type="journal article" date="2023" name="Genome Announc.">
        <title>Pan-Genome Analyses of the Genus Cohnella and Proposal of the Novel Species Cohnella silvisoli sp. nov., Isolated from Forest Soil.</title>
        <authorList>
            <person name="Wang C."/>
            <person name="Mao L."/>
            <person name="Bao G."/>
            <person name="Zhu H."/>
        </authorList>
    </citation>
    <scope>NUCLEOTIDE SEQUENCE [LARGE SCALE GENOMIC DNA]</scope>
    <source>
        <strain evidence="4 5">NL03-T5-1</strain>
    </source>
</reference>
<keyword evidence="2" id="KW-0129">CBS domain</keyword>
<feature type="domain" description="CBS" evidence="3">
    <location>
        <begin position="83"/>
        <end position="140"/>
    </location>
</feature>
<dbReference type="InterPro" id="IPR051462">
    <property type="entry name" value="CBS_domain-containing"/>
</dbReference>
<dbReference type="SUPFAM" id="SSF46785">
    <property type="entry name" value="Winged helix' DNA-binding domain"/>
    <property type="match status" value="1"/>
</dbReference>
<keyword evidence="1" id="KW-0677">Repeat</keyword>
<evidence type="ECO:0000256" key="2">
    <source>
        <dbReference type="PROSITE-ProRule" id="PRU00703"/>
    </source>
</evidence>
<dbReference type="Gene3D" id="3.10.580.10">
    <property type="entry name" value="CBS-domain"/>
    <property type="match status" value="1"/>
</dbReference>
<feature type="domain" description="CBS" evidence="3">
    <location>
        <begin position="148"/>
        <end position="215"/>
    </location>
</feature>
<dbReference type="SMART" id="SM00116">
    <property type="entry name" value="CBS"/>
    <property type="match status" value="2"/>
</dbReference>
<evidence type="ECO:0000259" key="3">
    <source>
        <dbReference type="PROSITE" id="PS51371"/>
    </source>
</evidence>
<comment type="caution">
    <text evidence="4">The sequence shown here is derived from an EMBL/GenBank/DDBJ whole genome shotgun (WGS) entry which is preliminary data.</text>
</comment>
<accession>A0ABV1L364</accession>
<dbReference type="InterPro" id="IPR036390">
    <property type="entry name" value="WH_DNA-bd_sf"/>
</dbReference>
<dbReference type="Pfam" id="PF08279">
    <property type="entry name" value="HTH_11"/>
    <property type="match status" value="1"/>
</dbReference>
<dbReference type="CDD" id="cd04617">
    <property type="entry name" value="CBS_pair_CcpN"/>
    <property type="match status" value="1"/>
</dbReference>
<keyword evidence="5" id="KW-1185">Reference proteome</keyword>
<dbReference type="InterPro" id="IPR013196">
    <property type="entry name" value="HTH_11"/>
</dbReference>
<gene>
    <name evidence="4" type="ORF">QJS35_30895</name>
</gene>
<dbReference type="Pfam" id="PF00571">
    <property type="entry name" value="CBS"/>
    <property type="match status" value="2"/>
</dbReference>
<dbReference type="PANTHER" id="PTHR48108:SF32">
    <property type="entry name" value="TRANSCRIPTIONAL REPRESSOR CCPN"/>
    <property type="match status" value="1"/>
</dbReference>
<dbReference type="InterPro" id="IPR016842">
    <property type="entry name" value="UCP026546_HTH-CBS"/>
</dbReference>
<organism evidence="4 5">
    <name type="scientific">Cohnella silvisoli</name>
    <dbReference type="NCBI Taxonomy" id="2873699"/>
    <lineage>
        <taxon>Bacteria</taxon>
        <taxon>Bacillati</taxon>
        <taxon>Bacillota</taxon>
        <taxon>Bacilli</taxon>
        <taxon>Bacillales</taxon>
        <taxon>Paenibacillaceae</taxon>
        <taxon>Cohnella</taxon>
    </lineage>
</organism>
<sequence length="215" mass="23407">MAIELTSRQQDILTIVTNQQPISGEYIAEQLKTTRPVIRSDLALLVMLNYLEAKPKVGYSLGRASRQKEIALERLLVMQVKEFQSAPVVLRETATVSDAVVTLFLENVGSLIICDADGYLAGIVSRKDLLKVTLGNAAATAMPVSLVMTRHPNVHTITPEESIMAAASKMISYQVDSLPVVRAPASSDEMTNIEVIGRITKTTMTKVLLELALGQ</sequence>
<dbReference type="Proteomes" id="UP001493487">
    <property type="component" value="Unassembled WGS sequence"/>
</dbReference>
<name>A0ABV1L364_9BACL</name>
<evidence type="ECO:0000313" key="5">
    <source>
        <dbReference type="Proteomes" id="UP001493487"/>
    </source>
</evidence>
<dbReference type="SUPFAM" id="SSF54631">
    <property type="entry name" value="CBS-domain pair"/>
    <property type="match status" value="1"/>
</dbReference>
<dbReference type="InterPro" id="IPR000644">
    <property type="entry name" value="CBS_dom"/>
</dbReference>
<dbReference type="EMBL" id="JASKHM010000025">
    <property type="protein sequence ID" value="MEQ4486795.1"/>
    <property type="molecule type" value="Genomic_DNA"/>
</dbReference>
<dbReference type="PROSITE" id="PS51371">
    <property type="entry name" value="CBS"/>
    <property type="match status" value="2"/>
</dbReference>
<evidence type="ECO:0000313" key="4">
    <source>
        <dbReference type="EMBL" id="MEQ4486795.1"/>
    </source>
</evidence>
<dbReference type="InterPro" id="IPR046342">
    <property type="entry name" value="CBS_dom_sf"/>
</dbReference>
<protein>
    <submittedName>
        <fullName evidence="4">Helix-turn-helix transcriptional regulator</fullName>
    </submittedName>
</protein>
<evidence type="ECO:0000256" key="1">
    <source>
        <dbReference type="ARBA" id="ARBA00022737"/>
    </source>
</evidence>